<reference evidence="1" key="1">
    <citation type="submission" date="2014-05" db="EMBL/GenBank/DDBJ databases">
        <authorList>
            <person name="Chronopoulou M."/>
        </authorList>
    </citation>
    <scope>NUCLEOTIDE SEQUENCE</scope>
    <source>
        <tissue evidence="1">Whole organism</tissue>
    </source>
</reference>
<evidence type="ECO:0000313" key="1">
    <source>
        <dbReference type="EMBL" id="CDW50889.1"/>
    </source>
</evidence>
<protein>
    <submittedName>
        <fullName evidence="1">Uncharacterized protein</fullName>
    </submittedName>
</protein>
<accession>A0A0K2VKB9</accession>
<dbReference type="EMBL" id="HACA01033528">
    <property type="protein sequence ID" value="CDW50889.1"/>
    <property type="molecule type" value="Transcribed_RNA"/>
</dbReference>
<organism evidence="1">
    <name type="scientific">Lepeophtheirus salmonis</name>
    <name type="common">Salmon louse</name>
    <name type="synonym">Caligus salmonis</name>
    <dbReference type="NCBI Taxonomy" id="72036"/>
    <lineage>
        <taxon>Eukaryota</taxon>
        <taxon>Metazoa</taxon>
        <taxon>Ecdysozoa</taxon>
        <taxon>Arthropoda</taxon>
        <taxon>Crustacea</taxon>
        <taxon>Multicrustacea</taxon>
        <taxon>Hexanauplia</taxon>
        <taxon>Copepoda</taxon>
        <taxon>Siphonostomatoida</taxon>
        <taxon>Caligidae</taxon>
        <taxon>Lepeophtheirus</taxon>
    </lineage>
</organism>
<dbReference type="AlphaFoldDB" id="A0A0K2VKB9"/>
<proteinExistence type="predicted"/>
<sequence>MYHLFKQPKGRRYSPGLLSVASIWHNVSSGLYEQIYTYNAPSLPSLRYLSTVSSVINVETGLITFIHDKLLKITNLKSREKKCKNNHRRD</sequence>
<dbReference type="OrthoDB" id="7726766at2759"/>
<name>A0A0K2VKB9_LEPSM</name>